<evidence type="ECO:0000256" key="2">
    <source>
        <dbReference type="ARBA" id="ARBA00022676"/>
    </source>
</evidence>
<dbReference type="Proteomes" id="UP000318571">
    <property type="component" value="Chromosome 3"/>
</dbReference>
<evidence type="ECO:0000256" key="5">
    <source>
        <dbReference type="RuleBase" id="RU362059"/>
    </source>
</evidence>
<evidence type="ECO:0000256" key="4">
    <source>
        <dbReference type="RuleBase" id="RU003718"/>
    </source>
</evidence>
<feature type="transmembrane region" description="Helical" evidence="5">
    <location>
        <begin position="487"/>
        <end position="510"/>
    </location>
</feature>
<comment type="caution">
    <text evidence="6">The sequence shown here is derived from an EMBL/GenBank/DDBJ whole genome shotgun (WGS) entry which is preliminary data.</text>
</comment>
<dbReference type="InterPro" id="IPR035595">
    <property type="entry name" value="UDP_glycos_trans_CS"/>
</dbReference>
<dbReference type="AlphaFoldDB" id="A0A553P740"/>
<dbReference type="EC" id="2.4.1.17" evidence="5"/>
<dbReference type="FunFam" id="3.40.50.2000:FF:000050">
    <property type="entry name" value="UDP-glucuronosyltransferase"/>
    <property type="match status" value="1"/>
</dbReference>
<dbReference type="PROSITE" id="PS00375">
    <property type="entry name" value="UDPGT"/>
    <property type="match status" value="1"/>
</dbReference>
<comment type="subcellular location">
    <subcellularLocation>
        <location evidence="5">Membrane</location>
        <topology evidence="5">Single-pass membrane protein</topology>
    </subcellularLocation>
</comment>
<protein>
    <recommendedName>
        <fullName evidence="5">UDP-glucuronosyltransferase</fullName>
        <ecNumber evidence="5">2.4.1.17</ecNumber>
    </recommendedName>
</protein>
<evidence type="ECO:0000313" key="7">
    <source>
        <dbReference type="Proteomes" id="UP000318571"/>
    </source>
</evidence>
<feature type="chain" id="PRO_5022250552" description="UDP-glucuronosyltransferase" evidence="5">
    <location>
        <begin position="29"/>
        <end position="530"/>
    </location>
</feature>
<dbReference type="CDD" id="cd03784">
    <property type="entry name" value="GT1_Gtf-like"/>
    <property type="match status" value="1"/>
</dbReference>
<evidence type="ECO:0000256" key="3">
    <source>
        <dbReference type="ARBA" id="ARBA00022679"/>
    </source>
</evidence>
<evidence type="ECO:0000313" key="6">
    <source>
        <dbReference type="EMBL" id="TRY73509.1"/>
    </source>
</evidence>
<comment type="catalytic activity">
    <reaction evidence="5">
        <text>glucuronate acceptor + UDP-alpha-D-glucuronate = acceptor beta-D-glucuronoside + UDP + H(+)</text>
        <dbReference type="Rhea" id="RHEA:21032"/>
        <dbReference type="ChEBI" id="CHEBI:15378"/>
        <dbReference type="ChEBI" id="CHEBI:58052"/>
        <dbReference type="ChEBI" id="CHEBI:58223"/>
        <dbReference type="ChEBI" id="CHEBI:132367"/>
        <dbReference type="ChEBI" id="CHEBI:132368"/>
        <dbReference type="EC" id="2.4.1.17"/>
    </reaction>
</comment>
<feature type="signal peptide" evidence="5">
    <location>
        <begin position="1"/>
        <end position="28"/>
    </location>
</feature>
<keyword evidence="5" id="KW-0732">Signal</keyword>
<comment type="similarity">
    <text evidence="1 4">Belongs to the UDP-glycosyltransferase family.</text>
</comment>
<dbReference type="SUPFAM" id="SSF53756">
    <property type="entry name" value="UDP-Glycosyltransferase/glycogen phosphorylase"/>
    <property type="match status" value="1"/>
</dbReference>
<dbReference type="GO" id="GO:0015020">
    <property type="term" value="F:glucuronosyltransferase activity"/>
    <property type="evidence" value="ECO:0007669"/>
    <property type="project" value="UniProtKB-EC"/>
</dbReference>
<accession>A0A553P740</accession>
<dbReference type="GO" id="GO:0016020">
    <property type="term" value="C:membrane"/>
    <property type="evidence" value="ECO:0007669"/>
    <property type="project" value="UniProtKB-SubCell"/>
</dbReference>
<keyword evidence="7" id="KW-1185">Reference proteome</keyword>
<proteinExistence type="inferred from homology"/>
<keyword evidence="3 4" id="KW-0808">Transferase</keyword>
<dbReference type="Pfam" id="PF00201">
    <property type="entry name" value="UDPGT"/>
    <property type="match status" value="1"/>
</dbReference>
<dbReference type="PANTHER" id="PTHR48043:SF145">
    <property type="entry name" value="FI06409P-RELATED"/>
    <property type="match status" value="1"/>
</dbReference>
<gene>
    <name evidence="6" type="ORF">TCAL_01550</name>
</gene>
<dbReference type="OMA" id="NTSIMPE"/>
<keyword evidence="2 4" id="KW-0328">Glycosyltransferase</keyword>
<dbReference type="InterPro" id="IPR050271">
    <property type="entry name" value="UDP-glycosyltransferase"/>
</dbReference>
<sequence length="530" mass="60465">MPLRCGAFTFLWIALGLSLSAPTQEVSAGRIFMYMNVGSKSHWFTWRPLAVALANKGHHLTIVSPFPDQFLGNHSHVDFIVTGHDLAHDQFSKDVFAQAFSPTQFQRIEAMLVQAQNNTFHNPRFQRLLNNQTHFDVAFISPDSIDVGFYAALKLFHAPIIYYHSATRLAIVDKVVGNPIEPAFVPNTMSSFSQKMDFWQRLQNTVGVTAITNIFGYRILGLLSHHLRDLLHLDQTPDLWSMAHEGNFAFYNGHPLFDGVRPTNPNTQFIGGIHTRPAKPLTGLLRNWVDESRQGVVYVSFGSVLNTSIMPEKTRDLFLRVFAQLNLRVIWKWETGQIANVSDNVLLCQWCPQQDLLGHRNVKLFLSHGGLLGTQESLYHNKPMLFLPAFADQFMNAKRAQELGYGQTLHWETLTEKDLLSAIERMLKVPKYKANALKYGAIFRDQPIQPIDKAVYWTEFIMRHKGAPHLQVAHTHLNWFQKNLVDVYVFLVLSFIVIVSVLVKASSYLYQYLLKPIMCSLSQMNKVKLS</sequence>
<dbReference type="InterPro" id="IPR002213">
    <property type="entry name" value="UDP_glucos_trans"/>
</dbReference>
<keyword evidence="5" id="KW-0472">Membrane</keyword>
<dbReference type="EMBL" id="VCGU01000007">
    <property type="protein sequence ID" value="TRY73509.1"/>
    <property type="molecule type" value="Genomic_DNA"/>
</dbReference>
<keyword evidence="5" id="KW-1133">Transmembrane helix</keyword>
<dbReference type="PANTHER" id="PTHR48043">
    <property type="entry name" value="EG:EG0003.4 PROTEIN-RELATED"/>
    <property type="match status" value="1"/>
</dbReference>
<dbReference type="STRING" id="6832.A0A553P740"/>
<dbReference type="Gene3D" id="3.40.50.2000">
    <property type="entry name" value="Glycogen Phosphorylase B"/>
    <property type="match status" value="1"/>
</dbReference>
<name>A0A553P740_TIGCA</name>
<keyword evidence="5" id="KW-0812">Transmembrane</keyword>
<dbReference type="OrthoDB" id="5835829at2759"/>
<reference evidence="6 7" key="1">
    <citation type="journal article" date="2018" name="Nat. Ecol. Evol.">
        <title>Genomic signatures of mitonuclear coevolution across populations of Tigriopus californicus.</title>
        <authorList>
            <person name="Barreto F.S."/>
            <person name="Watson E.T."/>
            <person name="Lima T.G."/>
            <person name="Willett C.S."/>
            <person name="Edmands S."/>
            <person name="Li W."/>
            <person name="Burton R.S."/>
        </authorList>
    </citation>
    <scope>NUCLEOTIDE SEQUENCE [LARGE SCALE GENOMIC DNA]</scope>
    <source>
        <strain evidence="6 7">San Diego</strain>
    </source>
</reference>
<organism evidence="6 7">
    <name type="scientific">Tigriopus californicus</name>
    <name type="common">Marine copepod</name>
    <dbReference type="NCBI Taxonomy" id="6832"/>
    <lineage>
        <taxon>Eukaryota</taxon>
        <taxon>Metazoa</taxon>
        <taxon>Ecdysozoa</taxon>
        <taxon>Arthropoda</taxon>
        <taxon>Crustacea</taxon>
        <taxon>Multicrustacea</taxon>
        <taxon>Hexanauplia</taxon>
        <taxon>Copepoda</taxon>
        <taxon>Harpacticoida</taxon>
        <taxon>Harpacticidae</taxon>
        <taxon>Tigriopus</taxon>
    </lineage>
</organism>
<evidence type="ECO:0000256" key="1">
    <source>
        <dbReference type="ARBA" id="ARBA00009995"/>
    </source>
</evidence>